<evidence type="ECO:0000313" key="2">
    <source>
        <dbReference type="EMBL" id="MFC5493865.1"/>
    </source>
</evidence>
<dbReference type="EMBL" id="JBHSMD010000004">
    <property type="protein sequence ID" value="MFC5493865.1"/>
    <property type="molecule type" value="Genomic_DNA"/>
</dbReference>
<feature type="transmembrane region" description="Helical" evidence="1">
    <location>
        <begin position="69"/>
        <end position="97"/>
    </location>
</feature>
<dbReference type="RefSeq" id="WP_345178387.1">
    <property type="nucleotide sequence ID" value="NZ_BAABFQ010000007.1"/>
</dbReference>
<keyword evidence="3" id="KW-1185">Reference proteome</keyword>
<proteinExistence type="predicted"/>
<organism evidence="2 3">
    <name type="scientific">Nocardioides caricicola</name>
    <dbReference type="NCBI Taxonomy" id="634770"/>
    <lineage>
        <taxon>Bacteria</taxon>
        <taxon>Bacillati</taxon>
        <taxon>Actinomycetota</taxon>
        <taxon>Actinomycetes</taxon>
        <taxon>Propionibacteriales</taxon>
        <taxon>Nocardioidaceae</taxon>
        <taxon>Nocardioides</taxon>
    </lineage>
</organism>
<evidence type="ECO:0000313" key="3">
    <source>
        <dbReference type="Proteomes" id="UP001595956"/>
    </source>
</evidence>
<evidence type="ECO:0000256" key="1">
    <source>
        <dbReference type="SAM" id="Phobius"/>
    </source>
</evidence>
<accession>A0ABW0MZU6</accession>
<keyword evidence="1" id="KW-0812">Transmembrane</keyword>
<protein>
    <submittedName>
        <fullName evidence="2">Uncharacterized protein</fullName>
    </submittedName>
</protein>
<name>A0ABW0MZU6_9ACTN</name>
<keyword evidence="1" id="KW-0472">Membrane</keyword>
<feature type="transmembrane region" description="Helical" evidence="1">
    <location>
        <begin position="20"/>
        <end position="41"/>
    </location>
</feature>
<comment type="caution">
    <text evidence="2">The sequence shown here is derived from an EMBL/GenBank/DDBJ whole genome shotgun (WGS) entry which is preliminary data.</text>
</comment>
<reference evidence="3" key="1">
    <citation type="journal article" date="2019" name="Int. J. Syst. Evol. Microbiol.">
        <title>The Global Catalogue of Microorganisms (GCM) 10K type strain sequencing project: providing services to taxonomists for standard genome sequencing and annotation.</title>
        <authorList>
            <consortium name="The Broad Institute Genomics Platform"/>
            <consortium name="The Broad Institute Genome Sequencing Center for Infectious Disease"/>
            <person name="Wu L."/>
            <person name="Ma J."/>
        </authorList>
    </citation>
    <scope>NUCLEOTIDE SEQUENCE [LARGE SCALE GENOMIC DNA]</scope>
    <source>
        <strain evidence="3">KACC 13778</strain>
    </source>
</reference>
<dbReference type="Proteomes" id="UP001595956">
    <property type="component" value="Unassembled WGS sequence"/>
</dbReference>
<gene>
    <name evidence="2" type="ORF">ACFPKY_12190</name>
</gene>
<sequence>MRSASDPRQAPSRQESAIQAAMVVGTVLALIGLIDGIAMLAKRRETECADGTYFPEGTSDFTCYEHPQLGLGIAVIVFSVMLGILVWLAGVAASALVRGADRSESES</sequence>
<keyword evidence="1" id="KW-1133">Transmembrane helix</keyword>